<evidence type="ECO:0000313" key="11">
    <source>
        <dbReference type="Proteomes" id="UP000821853"/>
    </source>
</evidence>
<dbReference type="GO" id="GO:0016491">
    <property type="term" value="F:oxidoreductase activity"/>
    <property type="evidence" value="ECO:0007669"/>
    <property type="project" value="UniProtKB-KW"/>
</dbReference>
<evidence type="ECO:0000259" key="9">
    <source>
        <dbReference type="Pfam" id="PF00109"/>
    </source>
</evidence>
<reference evidence="10 11" key="1">
    <citation type="journal article" date="2020" name="Cell">
        <title>Large-Scale Comparative Analyses of Tick Genomes Elucidate Their Genetic Diversity and Vector Capacities.</title>
        <authorList>
            <consortium name="Tick Genome and Microbiome Consortium (TIGMIC)"/>
            <person name="Jia N."/>
            <person name="Wang J."/>
            <person name="Shi W."/>
            <person name="Du L."/>
            <person name="Sun Y."/>
            <person name="Zhan W."/>
            <person name="Jiang J.F."/>
            <person name="Wang Q."/>
            <person name="Zhang B."/>
            <person name="Ji P."/>
            <person name="Bell-Sakyi L."/>
            <person name="Cui X.M."/>
            <person name="Yuan T.T."/>
            <person name="Jiang B.G."/>
            <person name="Yang W.F."/>
            <person name="Lam T.T."/>
            <person name="Chang Q.C."/>
            <person name="Ding S.J."/>
            <person name="Wang X.J."/>
            <person name="Zhu J.G."/>
            <person name="Ruan X.D."/>
            <person name="Zhao L."/>
            <person name="Wei J.T."/>
            <person name="Ye R.Z."/>
            <person name="Que T.C."/>
            <person name="Du C.H."/>
            <person name="Zhou Y.H."/>
            <person name="Cheng J.X."/>
            <person name="Dai P.F."/>
            <person name="Guo W.B."/>
            <person name="Han X.H."/>
            <person name="Huang E.J."/>
            <person name="Li L.F."/>
            <person name="Wei W."/>
            <person name="Gao Y.C."/>
            <person name="Liu J.Z."/>
            <person name="Shao H.Z."/>
            <person name="Wang X."/>
            <person name="Wang C.C."/>
            <person name="Yang T.C."/>
            <person name="Huo Q.B."/>
            <person name="Li W."/>
            <person name="Chen H.Y."/>
            <person name="Chen S.E."/>
            <person name="Zhou L.G."/>
            <person name="Ni X.B."/>
            <person name="Tian J.H."/>
            <person name="Sheng Y."/>
            <person name="Liu T."/>
            <person name="Pan Y.S."/>
            <person name="Xia L.Y."/>
            <person name="Li J."/>
            <person name="Zhao F."/>
            <person name="Cao W.C."/>
        </authorList>
    </citation>
    <scope>NUCLEOTIDE SEQUENCE [LARGE SCALE GENOMIC DNA]</scope>
    <source>
        <strain evidence="10">HaeL-2018</strain>
    </source>
</reference>
<accession>A0A9J6GTB8</accession>
<dbReference type="InterPro" id="IPR014030">
    <property type="entry name" value="Ketoacyl_synth_N"/>
</dbReference>
<dbReference type="AlphaFoldDB" id="A0A9J6GTB8"/>
<dbReference type="GO" id="GO:0006633">
    <property type="term" value="P:fatty acid biosynthetic process"/>
    <property type="evidence" value="ECO:0007669"/>
    <property type="project" value="UniProtKB-KW"/>
</dbReference>
<keyword evidence="4" id="KW-0521">NADP</keyword>
<organism evidence="10 11">
    <name type="scientific">Haemaphysalis longicornis</name>
    <name type="common">Bush tick</name>
    <dbReference type="NCBI Taxonomy" id="44386"/>
    <lineage>
        <taxon>Eukaryota</taxon>
        <taxon>Metazoa</taxon>
        <taxon>Ecdysozoa</taxon>
        <taxon>Arthropoda</taxon>
        <taxon>Chelicerata</taxon>
        <taxon>Arachnida</taxon>
        <taxon>Acari</taxon>
        <taxon>Parasitiformes</taxon>
        <taxon>Ixodida</taxon>
        <taxon>Ixodoidea</taxon>
        <taxon>Ixodidae</taxon>
        <taxon>Haemaphysalinae</taxon>
        <taxon>Haemaphysalis</taxon>
    </lineage>
</organism>
<keyword evidence="1" id="KW-0596">Phosphopantetheine</keyword>
<gene>
    <name evidence="10" type="ORF">HPB48_022389</name>
</gene>
<feature type="domain" description="Beta-ketoacyl synthase-like N-terminal" evidence="9">
    <location>
        <begin position="14"/>
        <end position="117"/>
    </location>
</feature>
<dbReference type="SUPFAM" id="SSF53901">
    <property type="entry name" value="Thiolase-like"/>
    <property type="match status" value="1"/>
</dbReference>
<dbReference type="OMA" id="FIMNTEK"/>
<dbReference type="PANTHER" id="PTHR43775">
    <property type="entry name" value="FATTY ACID SYNTHASE"/>
    <property type="match status" value="1"/>
</dbReference>
<comment type="caution">
    <text evidence="10">The sequence shown here is derived from an EMBL/GenBank/DDBJ whole genome shotgun (WGS) entry which is preliminary data.</text>
</comment>
<dbReference type="PANTHER" id="PTHR43775:SF7">
    <property type="entry name" value="FATTY ACID SYNTHASE"/>
    <property type="match status" value="1"/>
</dbReference>
<keyword evidence="3" id="KW-0276">Fatty acid metabolism</keyword>
<evidence type="ECO:0000256" key="7">
    <source>
        <dbReference type="ARBA" id="ARBA00023160"/>
    </source>
</evidence>
<dbReference type="EMBL" id="JABSTR010000008">
    <property type="protein sequence ID" value="KAH9378411.1"/>
    <property type="molecule type" value="Genomic_DNA"/>
</dbReference>
<evidence type="ECO:0000256" key="1">
    <source>
        <dbReference type="ARBA" id="ARBA00022450"/>
    </source>
</evidence>
<dbReference type="Proteomes" id="UP000821853">
    <property type="component" value="Unassembled WGS sequence"/>
</dbReference>
<keyword evidence="8" id="KW-0511">Multifunctional enzyme</keyword>
<dbReference type="InterPro" id="IPR050091">
    <property type="entry name" value="PKS_NRPS_Biosynth_Enz"/>
</dbReference>
<evidence type="ECO:0000256" key="5">
    <source>
        <dbReference type="ARBA" id="ARBA00023002"/>
    </source>
</evidence>
<sequence length="139" mass="15419">MNHTGAGILGAPHHSGMIRDLSHFDAQFFNIHPKQAQALDPQVRLLLETSYEAILDAGYDPAELRGESVGVFIGNSGSETSYAYNVESKPDKFQLLGCTMTMLANRVSYYLGFHGVYLKVIVLARNPGVLFVKQLFYFC</sequence>
<dbReference type="OrthoDB" id="6538045at2759"/>
<proteinExistence type="predicted"/>
<evidence type="ECO:0000256" key="6">
    <source>
        <dbReference type="ARBA" id="ARBA00023098"/>
    </source>
</evidence>
<keyword evidence="2" id="KW-0444">Lipid biosynthesis</keyword>
<keyword evidence="6" id="KW-0443">Lipid metabolism</keyword>
<keyword evidence="11" id="KW-1185">Reference proteome</keyword>
<evidence type="ECO:0000313" key="10">
    <source>
        <dbReference type="EMBL" id="KAH9378411.1"/>
    </source>
</evidence>
<protein>
    <recommendedName>
        <fullName evidence="9">Beta-ketoacyl synthase-like N-terminal domain-containing protein</fullName>
    </recommendedName>
</protein>
<keyword evidence="5" id="KW-0560">Oxidoreductase</keyword>
<dbReference type="Gene3D" id="3.40.47.10">
    <property type="match status" value="1"/>
</dbReference>
<dbReference type="GO" id="GO:0004312">
    <property type="term" value="F:fatty acid synthase activity"/>
    <property type="evidence" value="ECO:0007669"/>
    <property type="project" value="TreeGrafter"/>
</dbReference>
<evidence type="ECO:0000256" key="8">
    <source>
        <dbReference type="ARBA" id="ARBA00023268"/>
    </source>
</evidence>
<dbReference type="InterPro" id="IPR016039">
    <property type="entry name" value="Thiolase-like"/>
</dbReference>
<keyword evidence="7" id="KW-0275">Fatty acid biosynthesis</keyword>
<evidence type="ECO:0000256" key="3">
    <source>
        <dbReference type="ARBA" id="ARBA00022832"/>
    </source>
</evidence>
<evidence type="ECO:0000256" key="2">
    <source>
        <dbReference type="ARBA" id="ARBA00022516"/>
    </source>
</evidence>
<dbReference type="Pfam" id="PF00109">
    <property type="entry name" value="ketoacyl-synt"/>
    <property type="match status" value="1"/>
</dbReference>
<dbReference type="VEuPathDB" id="VectorBase:HLOH_055517"/>
<name>A0A9J6GTB8_HAELO</name>
<evidence type="ECO:0000256" key="4">
    <source>
        <dbReference type="ARBA" id="ARBA00022857"/>
    </source>
</evidence>